<dbReference type="Pfam" id="PF00550">
    <property type="entry name" value="PP-binding"/>
    <property type="match status" value="1"/>
</dbReference>
<keyword evidence="3" id="KW-1185">Reference proteome</keyword>
<dbReference type="SUPFAM" id="SSF47336">
    <property type="entry name" value="ACP-like"/>
    <property type="match status" value="1"/>
</dbReference>
<reference evidence="2 3" key="1">
    <citation type="submission" date="2022-03" db="EMBL/GenBank/DDBJ databases">
        <title>Streptomyces yunnanensis P86,complete genome.</title>
        <authorList>
            <person name="Chen S."/>
            <person name="Zhang Q."/>
        </authorList>
    </citation>
    <scope>NUCLEOTIDE SEQUENCE [LARGE SCALE GENOMIC DNA]</scope>
    <source>
        <strain evidence="2 3">P86</strain>
    </source>
</reference>
<dbReference type="Proteomes" id="UP001218629">
    <property type="component" value="Chromosome"/>
</dbReference>
<feature type="domain" description="Carrier" evidence="1">
    <location>
        <begin position="1"/>
        <end position="82"/>
    </location>
</feature>
<evidence type="ECO:0000259" key="1">
    <source>
        <dbReference type="PROSITE" id="PS50075"/>
    </source>
</evidence>
<sequence length="87" mass="9331">MARHVVRTLGERGISTSTAEELIEDADLRILDLSLLGLSSLDWIALATRLEDETGGELPDHVLVSPEHRSVAGWGAAILAARTGRNS</sequence>
<accession>A0ABY8AEK7</accession>
<protein>
    <submittedName>
        <fullName evidence="2">Phosphopantetheine-binding protein</fullName>
    </submittedName>
</protein>
<organism evidence="2 3">
    <name type="scientific">Streptomyces yunnanensis</name>
    <dbReference type="NCBI Taxonomy" id="156453"/>
    <lineage>
        <taxon>Bacteria</taxon>
        <taxon>Bacillati</taxon>
        <taxon>Actinomycetota</taxon>
        <taxon>Actinomycetes</taxon>
        <taxon>Kitasatosporales</taxon>
        <taxon>Streptomycetaceae</taxon>
        <taxon>Streptomyces</taxon>
    </lineage>
</organism>
<gene>
    <name evidence="2" type="ORF">MOV08_24665</name>
</gene>
<dbReference type="RefSeq" id="WP_275308845.1">
    <property type="nucleotide sequence ID" value="NZ_CP095749.1"/>
</dbReference>
<name>A0ABY8AEK7_9ACTN</name>
<dbReference type="Gene3D" id="1.10.1200.10">
    <property type="entry name" value="ACP-like"/>
    <property type="match status" value="1"/>
</dbReference>
<dbReference type="EMBL" id="CP095749">
    <property type="protein sequence ID" value="WEB42131.1"/>
    <property type="molecule type" value="Genomic_DNA"/>
</dbReference>
<dbReference type="InterPro" id="IPR009081">
    <property type="entry name" value="PP-bd_ACP"/>
</dbReference>
<evidence type="ECO:0000313" key="3">
    <source>
        <dbReference type="Proteomes" id="UP001218629"/>
    </source>
</evidence>
<proteinExistence type="predicted"/>
<evidence type="ECO:0000313" key="2">
    <source>
        <dbReference type="EMBL" id="WEB42131.1"/>
    </source>
</evidence>
<dbReference type="InterPro" id="IPR036736">
    <property type="entry name" value="ACP-like_sf"/>
</dbReference>
<dbReference type="PROSITE" id="PS50075">
    <property type="entry name" value="CARRIER"/>
    <property type="match status" value="1"/>
</dbReference>